<dbReference type="EMBL" id="JAOQKJ010000005">
    <property type="protein sequence ID" value="MCU6744431.1"/>
    <property type="molecule type" value="Genomic_DNA"/>
</dbReference>
<sequence length="62" mass="6498">MNIPELSTALSSSRLLNQVGTAMLSKSLDDAESAGAGMIQMMDRSMELSVNPSVGSNIDVLI</sequence>
<name>A0ABT2T3H0_9FIRM</name>
<dbReference type="InterPro" id="IPR025906">
    <property type="entry name" value="YjfB_motility"/>
</dbReference>
<evidence type="ECO:0000313" key="2">
    <source>
        <dbReference type="Proteomes" id="UP001652432"/>
    </source>
</evidence>
<dbReference type="Pfam" id="PF14070">
    <property type="entry name" value="YjfB_motility"/>
    <property type="match status" value="1"/>
</dbReference>
<reference evidence="1 2" key="1">
    <citation type="journal article" date="2021" name="ISME Commun">
        <title>Automated analysis of genomic sequences facilitates high-throughput and comprehensive description of bacteria.</title>
        <authorList>
            <person name="Hitch T.C.A."/>
        </authorList>
    </citation>
    <scope>NUCLEOTIDE SEQUENCE [LARGE SCALE GENOMIC DNA]</scope>
    <source>
        <strain evidence="1 2">Sanger_18</strain>
    </source>
</reference>
<dbReference type="Proteomes" id="UP001652432">
    <property type="component" value="Unassembled WGS sequence"/>
</dbReference>
<comment type="caution">
    <text evidence="1">The sequence shown here is derived from an EMBL/GenBank/DDBJ whole genome shotgun (WGS) entry which is preliminary data.</text>
</comment>
<dbReference type="RefSeq" id="WP_118798996.1">
    <property type="nucleotide sequence ID" value="NZ_JAOQKJ010000005.1"/>
</dbReference>
<gene>
    <name evidence="1" type="ORF">OCV77_07970</name>
</gene>
<organism evidence="1 2">
    <name type="scientific">Suilimivivens aceti</name>
    <dbReference type="NCBI Taxonomy" id="2981774"/>
    <lineage>
        <taxon>Bacteria</taxon>
        <taxon>Bacillati</taxon>
        <taxon>Bacillota</taxon>
        <taxon>Clostridia</taxon>
        <taxon>Lachnospirales</taxon>
        <taxon>Lachnospiraceae</taxon>
        <taxon>Suilimivivens</taxon>
    </lineage>
</organism>
<protein>
    <submittedName>
        <fullName evidence="1">YjfB family protein</fullName>
    </submittedName>
</protein>
<keyword evidence="2" id="KW-1185">Reference proteome</keyword>
<accession>A0ABT2T3H0</accession>
<proteinExistence type="predicted"/>
<evidence type="ECO:0000313" key="1">
    <source>
        <dbReference type="EMBL" id="MCU6744431.1"/>
    </source>
</evidence>